<feature type="transmembrane region" description="Helical" evidence="2">
    <location>
        <begin position="6"/>
        <end position="22"/>
    </location>
</feature>
<dbReference type="EMBL" id="HE573027">
    <property type="protein sequence ID" value="CCC54086.1"/>
    <property type="molecule type" value="Genomic_DNA"/>
</dbReference>
<proteinExistence type="predicted"/>
<keyword evidence="2" id="KW-1133">Transmembrane helix</keyword>
<accession>G0U903</accession>
<dbReference type="AlphaFoldDB" id="G0U903"/>
<sequence length="630" mass="69396">MEREKLVWASFGLVGIIVLVYVQHMSSQNRNPPRRSRSQRTHHRAPSPMAVDPNTLARKNDFPGSLYLGAEKPTGSRASSSRINSVRSREASPSLRDFGTNNAVTARKLAYECSKFNGTGSEVGTARHSSAMQRSFGSHSSPVPKPLQGREIATQTDGCAWDELNHTETAAALQQSDPIHSISPIVFDTNDLSSPTTHDCVSLFGSTRPPLNDNQSFTLHQSLEDNLGKELVTLVEAVRVHPFELEQWFELYTFLIELPLWVLQRILKAREGFEIAPTHCSKSVAGDRKTKYLYLLQQEVCGLLKGESSRYAGLGRFKLEGEHRTLVWHPTDGRKLAKIQKIPRLTSCSSDDEAMEDDSLNAPQRVEKLLRHQRQGKSCSLSVQVPNHHSTTHTEAVSLNTPNPNVTRQTAFEETDTRALLNDLVVLGKHPVLASLQHSSSAASFLKGLSNLVTNAQRLLDGSVAGIKRTPNVHTPDLICFSSTQVSPLIDMDEVFNPLNEYLGPVNVKAQNGTRTQEHETAPANGLSETNIKSEENVVDTMAFGEGRSSSMHVSPDGGEQDGIFRVLLPSPMFSVTAEQQPLRAQTRSRVDNCSVTEAFRSQWSIEVDKSGGVSQETGPQKVPSLSLPF</sequence>
<organism evidence="3">
    <name type="scientific">Trypanosoma vivax (strain Y486)</name>
    <dbReference type="NCBI Taxonomy" id="1055687"/>
    <lineage>
        <taxon>Eukaryota</taxon>
        <taxon>Discoba</taxon>
        <taxon>Euglenozoa</taxon>
        <taxon>Kinetoplastea</taxon>
        <taxon>Metakinetoplastina</taxon>
        <taxon>Trypanosomatida</taxon>
        <taxon>Trypanosomatidae</taxon>
        <taxon>Trypanosoma</taxon>
        <taxon>Duttonella</taxon>
    </lineage>
</organism>
<feature type="region of interest" description="Disordered" evidence="1">
    <location>
        <begin position="611"/>
        <end position="630"/>
    </location>
</feature>
<evidence type="ECO:0000313" key="3">
    <source>
        <dbReference type="EMBL" id="CCC54086.1"/>
    </source>
</evidence>
<protein>
    <submittedName>
        <fullName evidence="3">Uncharacterized protein</fullName>
    </submittedName>
</protein>
<keyword evidence="2" id="KW-0472">Membrane</keyword>
<evidence type="ECO:0000256" key="2">
    <source>
        <dbReference type="SAM" id="Phobius"/>
    </source>
</evidence>
<feature type="region of interest" description="Disordered" evidence="1">
    <location>
        <begin position="26"/>
        <end position="98"/>
    </location>
</feature>
<feature type="compositionally biased region" description="Basic residues" evidence="1">
    <location>
        <begin position="32"/>
        <end position="45"/>
    </location>
</feature>
<feature type="compositionally biased region" description="Polar residues" evidence="1">
    <location>
        <begin position="76"/>
        <end position="86"/>
    </location>
</feature>
<feature type="region of interest" description="Disordered" evidence="1">
    <location>
        <begin position="378"/>
        <end position="405"/>
    </location>
</feature>
<evidence type="ECO:0000256" key="1">
    <source>
        <dbReference type="SAM" id="MobiDB-lite"/>
    </source>
</evidence>
<dbReference type="OMA" id="HETAPAN"/>
<gene>
    <name evidence="3" type="ORF">TVY486_1115700</name>
</gene>
<reference evidence="3" key="1">
    <citation type="journal article" date="2012" name="Proc. Natl. Acad. Sci. U.S.A.">
        <title>Antigenic diversity is generated by distinct evolutionary mechanisms in African trypanosome species.</title>
        <authorList>
            <person name="Jackson A.P."/>
            <person name="Berry A."/>
            <person name="Aslett M."/>
            <person name="Allison H.C."/>
            <person name="Burton P."/>
            <person name="Vavrova-Anderson J."/>
            <person name="Brown R."/>
            <person name="Browne H."/>
            <person name="Corton N."/>
            <person name="Hauser H."/>
            <person name="Gamble J."/>
            <person name="Gilderthorp R."/>
            <person name="Marcello L."/>
            <person name="McQuillan J."/>
            <person name="Otto T.D."/>
            <person name="Quail M.A."/>
            <person name="Sanders M.J."/>
            <person name="van Tonder A."/>
            <person name="Ginger M.L."/>
            <person name="Field M.C."/>
            <person name="Barry J.D."/>
            <person name="Hertz-Fowler C."/>
            <person name="Berriman M."/>
        </authorList>
    </citation>
    <scope>NUCLEOTIDE SEQUENCE</scope>
    <source>
        <strain evidence="3">Y486</strain>
    </source>
</reference>
<keyword evidence="2" id="KW-0812">Transmembrane</keyword>
<dbReference type="VEuPathDB" id="TriTrypDB:TvY486_1115700"/>
<name>G0U903_TRYVY</name>